<keyword evidence="1 3" id="KW-0963">Cytoplasm</keyword>
<comment type="function">
    <text evidence="3">Plays a central role in 2-thiolation of mcm(5)S(2)U at tRNA wobble positions of tRNA(Lys), tRNA(Glu) and tRNA(Gln). May act by forming a heterodimer with NCS6 that ligates sulfur from thiocarboxylated URM1 onto the uridine of tRNAs at wobble position. Prior mcm(5) tRNA modification by the elongator complex is required for 2-thiolation. May also be involved in protein urmylation.</text>
</comment>
<evidence type="ECO:0000313" key="6">
    <source>
        <dbReference type="EMBL" id="KAF5685486.1"/>
    </source>
</evidence>
<dbReference type="InterPro" id="IPR002575">
    <property type="entry name" value="Aminoglycoside_PTrfase"/>
</dbReference>
<dbReference type="Proteomes" id="UP000572754">
    <property type="component" value="Unassembled WGS sequence"/>
</dbReference>
<dbReference type="AlphaFoldDB" id="A0A8H5X6V3"/>
<reference evidence="7" key="1">
    <citation type="journal article" date="2020" name="BMC Genomics">
        <title>Correction to: Identification and distribution of gene clusters required for synthesis of sphingolipid metabolism inhibitors in diverse species of the filamentous fungus Fusarium.</title>
        <authorList>
            <person name="Kim H.S."/>
            <person name="Lohmar J.M."/>
            <person name="Busman M."/>
            <person name="Brown D.W."/>
            <person name="Naumann T.A."/>
            <person name="Divon H.H."/>
            <person name="Lysoe E."/>
            <person name="Uhlig S."/>
            <person name="Proctor R.H."/>
        </authorList>
    </citation>
    <scope>NUCLEOTIDE SEQUENCE [LARGE SCALE GENOMIC DNA]</scope>
    <source>
        <strain evidence="7">NRRL 25331</strain>
    </source>
</reference>
<gene>
    <name evidence="3" type="primary">NCS2</name>
    <name evidence="3" type="synonym">CTU2</name>
    <name evidence="6" type="ORF">FCIRC_3437</name>
</gene>
<comment type="caution">
    <text evidence="6">The sequence shown here is derived from an EMBL/GenBank/DDBJ whole genome shotgun (WGS) entry which is preliminary data.</text>
</comment>
<keyword evidence="7" id="KW-1185">Reference proteome</keyword>
<accession>A0A8H5X6V3</accession>
<dbReference type="InterPro" id="IPR011009">
    <property type="entry name" value="Kinase-like_dom_sf"/>
</dbReference>
<comment type="subcellular location">
    <subcellularLocation>
        <location evidence="3">Cytoplasm</location>
    </subcellularLocation>
</comment>
<feature type="region of interest" description="Disordered" evidence="4">
    <location>
        <begin position="451"/>
        <end position="473"/>
    </location>
</feature>
<dbReference type="PANTHER" id="PTHR20882:SF14">
    <property type="entry name" value="CYTOPLASMIC TRNA 2-THIOLATION PROTEIN 2"/>
    <property type="match status" value="1"/>
</dbReference>
<dbReference type="GO" id="GO:0000049">
    <property type="term" value="F:tRNA binding"/>
    <property type="evidence" value="ECO:0007669"/>
    <property type="project" value="InterPro"/>
</dbReference>
<proteinExistence type="inferred from homology"/>
<reference evidence="6 7" key="2">
    <citation type="submission" date="2020-05" db="EMBL/GenBank/DDBJ databases">
        <title>Identification and distribution of gene clusters putatively required for synthesis of sphingolipid metabolism inhibitors in phylogenetically diverse species of the filamentous fungus Fusarium.</title>
        <authorList>
            <person name="Kim H.-S."/>
            <person name="Busman M."/>
            <person name="Brown D.W."/>
            <person name="Divon H."/>
            <person name="Uhlig S."/>
            <person name="Proctor R.H."/>
        </authorList>
    </citation>
    <scope>NUCLEOTIDE SEQUENCE [LARGE SCALE GENOMIC DNA]</scope>
    <source>
        <strain evidence="6 7">NRRL 25331</strain>
    </source>
</reference>
<dbReference type="SUPFAM" id="SSF52402">
    <property type="entry name" value="Adenine nucleotide alpha hydrolases-like"/>
    <property type="match status" value="1"/>
</dbReference>
<dbReference type="GO" id="GO:0016779">
    <property type="term" value="F:nucleotidyltransferase activity"/>
    <property type="evidence" value="ECO:0007669"/>
    <property type="project" value="UniProtKB-UniRule"/>
</dbReference>
<protein>
    <recommendedName>
        <fullName evidence="3">Cytoplasmic tRNA 2-thiolation protein 2</fullName>
    </recommendedName>
</protein>
<feature type="compositionally biased region" description="Polar residues" evidence="4">
    <location>
        <begin position="451"/>
        <end position="472"/>
    </location>
</feature>
<comment type="similarity">
    <text evidence="3">Belongs to the CTU2/NCS2 family.</text>
</comment>
<sequence>MSLHEQHSIPTDTEQEIRSKVEQVLKGTPFSPSSLRKLSGGTANFMYHATLKYPSGEDKYQNGVVIKQGEGYVALHPAFKIATSRCAIEYESLVHLAGLPPTETPSCRISTPETYYFNQDSNTQVQEYLSEALSLKDYALKYYAAPTPPSLREECEQLGHGLGSWLRAFHGWSQEPKQAALRETFAGNKEMQGLKNMINYQQLLQVVDRHPEILGDARDVLQGVSDLAAGELADESALYPIHGDFWTGNILLPDTPLAKGTHTPIRIVDWEMVQIGVRPLDLGQAIAELWQLKLYKDIAAAEWLIRAFVDGYGAVSDDFAYRTVIHVGVHLICFGSQTPGWGDAEQQKDVVRIGKEIIVRAWGRDCGYFVGHVLGGENFDFSTLVNSTVPHWSIPNSPIDSCELISRHLKESHFRSENPGTRKQTKLPSAFLTRLSTAVTLYRSPENSTPTQLCWQSSPRPHQTQMPSSDTSRPCKRCKAEYAAFLLRTDPTCRDCYIQYVAYKLNKRLGALHKATRSSKKLTTRRYLAGLSFGPSSSVLAQLLSDQARHHSENKASSPFEPVIIHIDTELSNTEGESPAKKLLGEYRRVLPDAMFECVPLKDVLSVKSIDWSTLPLDTVTPDDDDDKSNGRLQRLFNALPTLTSRTDLLRQLIRHLLLQKAQEHSCSALLLGHSTTALAALTLSEVANGRGFAVPLQVADGMTTVCTYEAVEGAAAQETARLEFPVYYPLREIFRNELIQYIDLVPPLKEVVPVNQVGAKTGNSVVSHKDLSIEEVMSRYFDSVEEGYAGIVANVVRTTTKLDRIPGKSFCGSCGMSLDAEGDSRWAGEIGDDAGDGPGAAAAGRLCYGCKRSIHG</sequence>
<dbReference type="GO" id="GO:0002143">
    <property type="term" value="P:tRNA wobble position uridine thiolation"/>
    <property type="evidence" value="ECO:0007669"/>
    <property type="project" value="TreeGrafter"/>
</dbReference>
<dbReference type="GO" id="GO:0005829">
    <property type="term" value="C:cytosol"/>
    <property type="evidence" value="ECO:0007669"/>
    <property type="project" value="TreeGrafter"/>
</dbReference>
<evidence type="ECO:0000259" key="5">
    <source>
        <dbReference type="Pfam" id="PF01636"/>
    </source>
</evidence>
<dbReference type="Pfam" id="PF10288">
    <property type="entry name" value="CTU2"/>
    <property type="match status" value="1"/>
</dbReference>
<dbReference type="HAMAP" id="MF_03054">
    <property type="entry name" value="CTU2"/>
    <property type="match status" value="1"/>
</dbReference>
<dbReference type="EMBL" id="JAAQPE010000110">
    <property type="protein sequence ID" value="KAF5685486.1"/>
    <property type="molecule type" value="Genomic_DNA"/>
</dbReference>
<evidence type="ECO:0000256" key="1">
    <source>
        <dbReference type="ARBA" id="ARBA00022490"/>
    </source>
</evidence>
<dbReference type="Gene3D" id="3.30.200.20">
    <property type="entry name" value="Phosphorylase Kinase, domain 1"/>
    <property type="match status" value="1"/>
</dbReference>
<dbReference type="UniPathway" id="UPA00988"/>
<evidence type="ECO:0000256" key="4">
    <source>
        <dbReference type="SAM" id="MobiDB-lite"/>
    </source>
</evidence>
<keyword evidence="2 3" id="KW-0819">tRNA processing</keyword>
<name>A0A8H5X6V3_FUSCI</name>
<dbReference type="GO" id="GO:0032447">
    <property type="term" value="P:protein urmylation"/>
    <property type="evidence" value="ECO:0007669"/>
    <property type="project" value="UniProtKB-UniRule"/>
</dbReference>
<feature type="domain" description="Aminoglycoside phosphotransferase" evidence="5">
    <location>
        <begin position="83"/>
        <end position="290"/>
    </location>
</feature>
<dbReference type="InterPro" id="IPR019407">
    <property type="entry name" value="CTU2"/>
</dbReference>
<evidence type="ECO:0000256" key="3">
    <source>
        <dbReference type="HAMAP-Rule" id="MF_03054"/>
    </source>
</evidence>
<dbReference type="SUPFAM" id="SSF56112">
    <property type="entry name" value="Protein kinase-like (PK-like)"/>
    <property type="match status" value="1"/>
</dbReference>
<dbReference type="InterPro" id="IPR014729">
    <property type="entry name" value="Rossmann-like_a/b/a_fold"/>
</dbReference>
<dbReference type="PANTHER" id="PTHR20882">
    <property type="entry name" value="CYTOPLASMIC TRNA 2-THIOLATION PROTEIN 2"/>
    <property type="match status" value="1"/>
</dbReference>
<dbReference type="Gene3D" id="3.40.50.620">
    <property type="entry name" value="HUPs"/>
    <property type="match status" value="1"/>
</dbReference>
<organism evidence="6 7">
    <name type="scientific">Fusarium circinatum</name>
    <name type="common">Pitch canker fungus</name>
    <name type="synonym">Gibberella circinata</name>
    <dbReference type="NCBI Taxonomy" id="48490"/>
    <lineage>
        <taxon>Eukaryota</taxon>
        <taxon>Fungi</taxon>
        <taxon>Dikarya</taxon>
        <taxon>Ascomycota</taxon>
        <taxon>Pezizomycotina</taxon>
        <taxon>Sordariomycetes</taxon>
        <taxon>Hypocreomycetidae</taxon>
        <taxon>Hypocreales</taxon>
        <taxon>Nectriaceae</taxon>
        <taxon>Fusarium</taxon>
        <taxon>Fusarium fujikuroi species complex</taxon>
    </lineage>
</organism>
<dbReference type="Pfam" id="PF01636">
    <property type="entry name" value="APH"/>
    <property type="match status" value="1"/>
</dbReference>
<dbReference type="Gene3D" id="3.90.1200.10">
    <property type="match status" value="1"/>
</dbReference>
<dbReference type="GO" id="GO:0016783">
    <property type="term" value="F:sulfurtransferase activity"/>
    <property type="evidence" value="ECO:0007669"/>
    <property type="project" value="TreeGrafter"/>
</dbReference>
<evidence type="ECO:0000256" key="2">
    <source>
        <dbReference type="ARBA" id="ARBA00022694"/>
    </source>
</evidence>
<comment type="pathway">
    <text evidence="3">tRNA modification; 5-methoxycarbonylmethyl-2-thiouridine-tRNA biosynthesis.</text>
</comment>
<evidence type="ECO:0000313" key="7">
    <source>
        <dbReference type="Proteomes" id="UP000572754"/>
    </source>
</evidence>